<proteinExistence type="inferred from homology"/>
<name>A0A1F5YQQ3_9BACT</name>
<evidence type="ECO:0000256" key="2">
    <source>
        <dbReference type="RuleBase" id="RU364082"/>
    </source>
</evidence>
<sequence length="289" mass="32673">MTTPVLATGLSGLVGTRIRDLLAGRFDFEDLSLTTNINITDSSQVQEAFENSKAQVVLHMAAKTDVDACEDDKQFGEEGGAWQVNVLGTENIAFAAGNTGKRIIYISTDFVFDGTKEFYSENDKPNPVSWYGYTKFLGEQKLLESDVDVTILRISYPYRNRNNVRNDFVHRLIDVMAKDKKVYGLTDHIFTPTFIDDIAKALADFLTRNLPGIYHLVGSSSLPTIEAVKLIRDTYHLKAEIIPIDRKTYFKDRAFRPFKLALKNDKIQKLGLKMLTFKQGLKEIKIQDS</sequence>
<dbReference type="STRING" id="1798371.A2W14_03895"/>
<dbReference type="SUPFAM" id="SSF51735">
    <property type="entry name" value="NAD(P)-binding Rossmann-fold domains"/>
    <property type="match status" value="1"/>
</dbReference>
<keyword evidence="2" id="KW-0521">NADP</keyword>
<dbReference type="EMBL" id="MFJA01000066">
    <property type="protein sequence ID" value="OGG02327.1"/>
    <property type="molecule type" value="Genomic_DNA"/>
</dbReference>
<accession>A0A1F5YQQ3</accession>
<organism evidence="4 5">
    <name type="scientific">Candidatus Gottesmanbacteria bacterium RBG_16_37_8</name>
    <dbReference type="NCBI Taxonomy" id="1798371"/>
    <lineage>
        <taxon>Bacteria</taxon>
        <taxon>Candidatus Gottesmaniibacteriota</taxon>
    </lineage>
</organism>
<reference evidence="4 5" key="1">
    <citation type="journal article" date="2016" name="Nat. Commun.">
        <title>Thousands of microbial genomes shed light on interconnected biogeochemical processes in an aquifer system.</title>
        <authorList>
            <person name="Anantharaman K."/>
            <person name="Brown C.T."/>
            <person name="Hug L.A."/>
            <person name="Sharon I."/>
            <person name="Castelle C.J."/>
            <person name="Probst A.J."/>
            <person name="Thomas B.C."/>
            <person name="Singh A."/>
            <person name="Wilkins M.J."/>
            <person name="Karaoz U."/>
            <person name="Brodie E.L."/>
            <person name="Williams K.H."/>
            <person name="Hubbard S.S."/>
            <person name="Banfield J.F."/>
        </authorList>
    </citation>
    <scope>NUCLEOTIDE SEQUENCE [LARGE SCALE GENOMIC DNA]</scope>
</reference>
<evidence type="ECO:0000256" key="1">
    <source>
        <dbReference type="ARBA" id="ARBA00010944"/>
    </source>
</evidence>
<dbReference type="GO" id="GO:0008831">
    <property type="term" value="F:dTDP-4-dehydrorhamnose reductase activity"/>
    <property type="evidence" value="ECO:0007669"/>
    <property type="project" value="UniProtKB-EC"/>
</dbReference>
<dbReference type="AlphaFoldDB" id="A0A1F5YQQ3"/>
<dbReference type="InterPro" id="IPR005913">
    <property type="entry name" value="dTDP_dehydrorham_reduct"/>
</dbReference>
<dbReference type="CDD" id="cd05254">
    <property type="entry name" value="dTDP_HR_like_SDR_e"/>
    <property type="match status" value="1"/>
</dbReference>
<dbReference type="GO" id="GO:0048269">
    <property type="term" value="C:methionine adenosyltransferase complex"/>
    <property type="evidence" value="ECO:0007669"/>
    <property type="project" value="TreeGrafter"/>
</dbReference>
<feature type="domain" description="RmlD-like substrate binding" evidence="3">
    <location>
        <begin position="5"/>
        <end position="284"/>
    </location>
</feature>
<dbReference type="UniPathway" id="UPA00124"/>
<dbReference type="InterPro" id="IPR029903">
    <property type="entry name" value="RmlD-like-bd"/>
</dbReference>
<evidence type="ECO:0000313" key="5">
    <source>
        <dbReference type="Proteomes" id="UP000176665"/>
    </source>
</evidence>
<evidence type="ECO:0000259" key="3">
    <source>
        <dbReference type="Pfam" id="PF04321"/>
    </source>
</evidence>
<evidence type="ECO:0000313" key="4">
    <source>
        <dbReference type="EMBL" id="OGG02327.1"/>
    </source>
</evidence>
<comment type="similarity">
    <text evidence="1 2">Belongs to the dTDP-4-dehydrorhamnose reductase family.</text>
</comment>
<dbReference type="GO" id="GO:0019305">
    <property type="term" value="P:dTDP-rhamnose biosynthetic process"/>
    <property type="evidence" value="ECO:0007669"/>
    <property type="project" value="UniProtKB-UniPathway"/>
</dbReference>
<comment type="pathway">
    <text evidence="2">Carbohydrate biosynthesis; dTDP-L-rhamnose biosynthesis.</text>
</comment>
<comment type="caution">
    <text evidence="4">The sequence shown here is derived from an EMBL/GenBank/DDBJ whole genome shotgun (WGS) entry which is preliminary data.</text>
</comment>
<dbReference type="Pfam" id="PF04321">
    <property type="entry name" value="RmlD_sub_bind"/>
    <property type="match status" value="1"/>
</dbReference>
<dbReference type="EC" id="1.1.1.133" evidence="2"/>
<keyword evidence="2" id="KW-0560">Oxidoreductase</keyword>
<dbReference type="PANTHER" id="PTHR10491">
    <property type="entry name" value="DTDP-4-DEHYDRORHAMNOSE REDUCTASE"/>
    <property type="match status" value="1"/>
</dbReference>
<gene>
    <name evidence="4" type="ORF">A2W14_03895</name>
</gene>
<dbReference type="InterPro" id="IPR036291">
    <property type="entry name" value="NAD(P)-bd_dom_sf"/>
</dbReference>
<dbReference type="GO" id="GO:0048270">
    <property type="term" value="F:methionine adenosyltransferase regulator activity"/>
    <property type="evidence" value="ECO:0007669"/>
    <property type="project" value="TreeGrafter"/>
</dbReference>
<comment type="function">
    <text evidence="2">Catalyzes the reduction of dTDP-6-deoxy-L-lyxo-4-hexulose to yield dTDP-L-rhamnose.</text>
</comment>
<dbReference type="Proteomes" id="UP000176665">
    <property type="component" value="Unassembled WGS sequence"/>
</dbReference>
<dbReference type="GO" id="GO:0006556">
    <property type="term" value="P:S-adenosylmethionine biosynthetic process"/>
    <property type="evidence" value="ECO:0007669"/>
    <property type="project" value="TreeGrafter"/>
</dbReference>
<dbReference type="PANTHER" id="PTHR10491:SF4">
    <property type="entry name" value="METHIONINE ADENOSYLTRANSFERASE 2 SUBUNIT BETA"/>
    <property type="match status" value="1"/>
</dbReference>
<dbReference type="Gene3D" id="3.40.50.720">
    <property type="entry name" value="NAD(P)-binding Rossmann-like Domain"/>
    <property type="match status" value="1"/>
</dbReference>
<protein>
    <recommendedName>
        <fullName evidence="2">dTDP-4-dehydrorhamnose reductase</fullName>
        <ecNumber evidence="2">1.1.1.133</ecNumber>
    </recommendedName>
</protein>